<dbReference type="PANTHER" id="PTHR42953">
    <property type="entry name" value="HIGH-AFFINITY ZINC UPTAKE SYSTEM PROTEIN ZNUA-RELATED"/>
    <property type="match status" value="1"/>
</dbReference>
<keyword evidence="5 7" id="KW-0732">Signal</keyword>
<feature type="chain" id="PRO_5046161806" evidence="7">
    <location>
        <begin position="26"/>
        <end position="332"/>
    </location>
</feature>
<dbReference type="PRINTS" id="PR00690">
    <property type="entry name" value="ADHESNFAMILY"/>
</dbReference>
<evidence type="ECO:0000313" key="9">
    <source>
        <dbReference type="Proteomes" id="UP001575105"/>
    </source>
</evidence>
<dbReference type="Gene3D" id="3.40.50.1980">
    <property type="entry name" value="Nitrogenase molybdenum iron protein domain"/>
    <property type="match status" value="2"/>
</dbReference>
<name>A0ABV4U2G4_9BACT</name>
<evidence type="ECO:0000256" key="4">
    <source>
        <dbReference type="ARBA" id="ARBA00022723"/>
    </source>
</evidence>
<dbReference type="PROSITE" id="PS51257">
    <property type="entry name" value="PROKAR_LIPOPROTEIN"/>
    <property type="match status" value="1"/>
</dbReference>
<accession>A0ABV4U2G4</accession>
<dbReference type="Proteomes" id="UP001575105">
    <property type="component" value="Unassembled WGS sequence"/>
</dbReference>
<keyword evidence="9" id="KW-1185">Reference proteome</keyword>
<keyword evidence="4" id="KW-0479">Metal-binding</keyword>
<reference evidence="8 9" key="1">
    <citation type="submission" date="2024-08" db="EMBL/GenBank/DDBJ databases">
        <title>Whole-genome sequencing of halo(alkali)philic microorganisms from hypersaline lakes.</title>
        <authorList>
            <person name="Sorokin D.Y."/>
            <person name="Merkel A.Y."/>
            <person name="Messina E."/>
            <person name="Yakimov M."/>
        </authorList>
    </citation>
    <scope>NUCLEOTIDE SEQUENCE [LARGE SCALE GENOMIC DNA]</scope>
    <source>
        <strain evidence="8 9">AB-hyl4</strain>
    </source>
</reference>
<comment type="subcellular location">
    <subcellularLocation>
        <location evidence="1">Cell envelope</location>
    </subcellularLocation>
</comment>
<evidence type="ECO:0000256" key="2">
    <source>
        <dbReference type="ARBA" id="ARBA00011028"/>
    </source>
</evidence>
<dbReference type="EMBL" id="JBGUBD010000002">
    <property type="protein sequence ID" value="MFA9477370.1"/>
    <property type="molecule type" value="Genomic_DNA"/>
</dbReference>
<dbReference type="RefSeq" id="WP_425344295.1">
    <property type="nucleotide sequence ID" value="NZ_JBGUBD010000002.1"/>
</dbReference>
<evidence type="ECO:0000313" key="8">
    <source>
        <dbReference type="EMBL" id="MFA9477370.1"/>
    </source>
</evidence>
<dbReference type="InterPro" id="IPR006127">
    <property type="entry name" value="ZnuA-like"/>
</dbReference>
<dbReference type="Pfam" id="PF01297">
    <property type="entry name" value="ZnuA"/>
    <property type="match status" value="1"/>
</dbReference>
<evidence type="ECO:0000256" key="6">
    <source>
        <dbReference type="RuleBase" id="RU003512"/>
    </source>
</evidence>
<dbReference type="InterPro" id="IPR050492">
    <property type="entry name" value="Bact_metal-bind_prot9"/>
</dbReference>
<evidence type="ECO:0000256" key="1">
    <source>
        <dbReference type="ARBA" id="ARBA00004196"/>
    </source>
</evidence>
<dbReference type="InterPro" id="IPR006129">
    <property type="entry name" value="AdhesinB"/>
</dbReference>
<proteinExistence type="inferred from homology"/>
<evidence type="ECO:0000256" key="5">
    <source>
        <dbReference type="ARBA" id="ARBA00022729"/>
    </source>
</evidence>
<protein>
    <submittedName>
        <fullName evidence="8">Metal ABC transporter solute-binding protein, Zn/Mn family</fullName>
    </submittedName>
</protein>
<feature type="signal peptide" evidence="7">
    <location>
        <begin position="1"/>
        <end position="25"/>
    </location>
</feature>
<evidence type="ECO:0000256" key="7">
    <source>
        <dbReference type="SAM" id="SignalP"/>
    </source>
</evidence>
<organism evidence="8 9">
    <name type="scientific">Natronomicrosphaera hydrolytica</name>
    <dbReference type="NCBI Taxonomy" id="3242702"/>
    <lineage>
        <taxon>Bacteria</taxon>
        <taxon>Pseudomonadati</taxon>
        <taxon>Planctomycetota</taxon>
        <taxon>Phycisphaerae</taxon>
        <taxon>Phycisphaerales</taxon>
        <taxon>Phycisphaeraceae</taxon>
        <taxon>Natronomicrosphaera</taxon>
    </lineage>
</organism>
<comment type="similarity">
    <text evidence="2 6">Belongs to the bacterial solute-binding protein 9 family.</text>
</comment>
<comment type="caution">
    <text evidence="8">The sequence shown here is derived from an EMBL/GenBank/DDBJ whole genome shotgun (WGS) entry which is preliminary data.</text>
</comment>
<sequence>MLKFPRRWIVSLHVLLMMMMTVSLVGCGDGRAGDADDGRLNIVATTGMIADMVRNVVGEHAQVTGLMDEGVDPHLYRPTRSDVLRLDRANVVVYNGLLLEGQMGETLGRLQSADKHVIAVAERLDPALLMEDDEDPDEADPHVWMDVRLWSTVVEQFTEQMAEISPEHAETYRENAERYLAELAELDSYVREVIASIPEEHRVLVTAHDAFNYFGRSYDIEVRGVYGISTESEAGMHDINRLVDFVVERELPAVFAESSVTDRPVQAVIRGAHSRRHNLRLGGELFSDAMGRAGTYEGTYIGMIDHNATTIARALGGDAPERGMQGRLGERP</sequence>
<dbReference type="PRINTS" id="PR00691">
    <property type="entry name" value="ADHESINB"/>
</dbReference>
<dbReference type="InterPro" id="IPR006128">
    <property type="entry name" value="Lipoprotein_PsaA-like"/>
</dbReference>
<dbReference type="SUPFAM" id="SSF53807">
    <property type="entry name" value="Helical backbone' metal receptor"/>
    <property type="match status" value="1"/>
</dbReference>
<evidence type="ECO:0000256" key="3">
    <source>
        <dbReference type="ARBA" id="ARBA00022448"/>
    </source>
</evidence>
<dbReference type="PANTHER" id="PTHR42953:SF1">
    <property type="entry name" value="METAL-BINDING PROTEIN HI_0362-RELATED"/>
    <property type="match status" value="1"/>
</dbReference>
<keyword evidence="3 6" id="KW-0813">Transport</keyword>
<gene>
    <name evidence="8" type="ORF">ACERK3_03570</name>
</gene>